<reference evidence="3" key="1">
    <citation type="submission" date="2020-06" db="EMBL/GenBank/DDBJ databases">
        <title>Draft genome of Bugula neritina, a colonial animal packing powerful symbionts and potential medicines.</title>
        <authorList>
            <person name="Rayko M."/>
        </authorList>
    </citation>
    <scope>NUCLEOTIDE SEQUENCE [LARGE SCALE GENOMIC DNA]</scope>
    <source>
        <strain evidence="3">Kwan_BN1</strain>
    </source>
</reference>
<accession>A0A7J7JCM5</accession>
<keyword evidence="4" id="KW-1185">Reference proteome</keyword>
<sequence>MTDSITESRKETIGAMFNLLPLAPPLHQNSRTLSTPPPPPMVARPVLQTVSDSVRAPPPLKRMSANQSDDSGSPIEPLSDNEDIEPNSLFSQSSKKSSLDSILGKIIANRTTESDKSDISRSSSPAPQPLAKSTSQTSSADSSSLVTPPPLQRFAPSPDSLKSRRKQATPQASNERETEMEDDTVDVTVPDIDDMLKNCSPVTSAARVMIDGNSDEDEEWTPMRVSRKGRVVKRPSWAEVYTDQGVIEPDDEWTPETKKKFSSDSFKPRAPPAVSKSALGKAHISHDDLHPSMVMEDPPAALLEPFKYGWIRELVIRNPQNVDIAHLERKHTAADTYYYAPKEFGSVKLRSVVKIQEFLFDMNVPNLSSDNFSFAKRAFYKAPEEFVRLAGKVGGRKVDVKSEKKSTGKSVKVKSESSTPCGTPPSMSAFLTSSATTSPETPPTPKPRPTSKSKSKTATPKTSPFRPIRAKREVSNGPSSQPMKKIRADKSALERAKQYLTNSSSSTTLNILPKTNTLKVLGPAGKPPSLKPPQPCTSNCVGVNKSTPTVQCGVCLLLYHQECINWSTSGKDALFVCSLCIMKSRKVPSGGVKSNVASESGAKANVSALPKEPPVNKDSSKSGRLITIPLHILNKIDTKSPFALKLNNETFKVDPSRLIRTENGVKIYIKDNVVLKPSEMPLPAEKEPPPAVLPAPLVPLLPRKKYKSLLDCYKEVSLRLERSDTSSKTPAAQPDKLLTVKKEPVDTPPPDIRNGLVIKKEPGTVDSEKLEKSAGEEPGGPSSSDLDLSEFSFRELRVQNILEDMLTSVVLYEQQVEESNQLNTSVKSSQKKVKEVKLAPAPTTHTSLSAQPDVSKAFKLNNLNKSAAGVESMSQILYDQNAKIAPKTYGRLACQTAKILAPQVGQISTPTMARVPGSQLFRSLVPKNGNYVVIPSLGTASPSPVIVAPKPRYTAPSSMPVRSLVISPGIASIGNSVAVSRSANGQLQIVKNTGANVAVSSPKIMVVNSPPTIRPQSIIPSTQLPGYTVRKNAECQTEKAPAPPVKLPLPTSVVGRPVNFSFTGDVYGVY</sequence>
<protein>
    <recommendedName>
        <fullName evidence="2">MBD domain-containing protein</fullName>
    </recommendedName>
</protein>
<comment type="caution">
    <text evidence="3">The sequence shown here is derived from an EMBL/GenBank/DDBJ whole genome shotgun (WGS) entry which is preliminary data.</text>
</comment>
<dbReference type="InterPro" id="IPR001739">
    <property type="entry name" value="Methyl_CpG_DNA-bd"/>
</dbReference>
<evidence type="ECO:0000313" key="4">
    <source>
        <dbReference type="Proteomes" id="UP000593567"/>
    </source>
</evidence>
<dbReference type="AlphaFoldDB" id="A0A7J7JCM5"/>
<dbReference type="SUPFAM" id="SSF54171">
    <property type="entry name" value="DNA-binding domain"/>
    <property type="match status" value="1"/>
</dbReference>
<feature type="compositionally biased region" description="Low complexity" evidence="1">
    <location>
        <begin position="133"/>
        <end position="144"/>
    </location>
</feature>
<dbReference type="Proteomes" id="UP000593567">
    <property type="component" value="Unassembled WGS sequence"/>
</dbReference>
<feature type="region of interest" description="Disordered" evidence="1">
    <location>
        <begin position="401"/>
        <end position="489"/>
    </location>
</feature>
<feature type="region of interest" description="Disordered" evidence="1">
    <location>
        <begin position="721"/>
        <end position="787"/>
    </location>
</feature>
<dbReference type="Gene3D" id="3.30.890.10">
    <property type="entry name" value="Methyl-cpg-binding Protein 2, Chain A"/>
    <property type="match status" value="1"/>
</dbReference>
<evidence type="ECO:0000256" key="1">
    <source>
        <dbReference type="SAM" id="MobiDB-lite"/>
    </source>
</evidence>
<proteinExistence type="predicted"/>
<dbReference type="InterPro" id="IPR011011">
    <property type="entry name" value="Znf_FYVE_PHD"/>
</dbReference>
<name>A0A7J7JCM5_BUGNE</name>
<feature type="compositionally biased region" description="Basic and acidic residues" evidence="1">
    <location>
        <begin position="758"/>
        <end position="775"/>
    </location>
</feature>
<feature type="region of interest" description="Disordered" evidence="1">
    <location>
        <begin position="24"/>
        <end position="200"/>
    </location>
</feature>
<feature type="domain" description="MBD" evidence="2">
    <location>
        <begin position="296"/>
        <end position="379"/>
    </location>
</feature>
<dbReference type="SUPFAM" id="SSF57903">
    <property type="entry name" value="FYVE/PHD zinc finger"/>
    <property type="match status" value="1"/>
</dbReference>
<gene>
    <name evidence="3" type="ORF">EB796_017678</name>
</gene>
<evidence type="ECO:0000259" key="2">
    <source>
        <dbReference type="PROSITE" id="PS50982"/>
    </source>
</evidence>
<feature type="region of interest" description="Disordered" evidence="1">
    <location>
        <begin position="249"/>
        <end position="272"/>
    </location>
</feature>
<dbReference type="PROSITE" id="PS50982">
    <property type="entry name" value="MBD"/>
    <property type="match status" value="1"/>
</dbReference>
<dbReference type="EMBL" id="VXIV02002632">
    <property type="protein sequence ID" value="KAF6024019.1"/>
    <property type="molecule type" value="Genomic_DNA"/>
</dbReference>
<evidence type="ECO:0000313" key="3">
    <source>
        <dbReference type="EMBL" id="KAF6024019.1"/>
    </source>
</evidence>
<dbReference type="InterPro" id="IPR016177">
    <property type="entry name" value="DNA-bd_dom_sf"/>
</dbReference>
<dbReference type="OrthoDB" id="61560at2759"/>
<dbReference type="GO" id="GO:0003677">
    <property type="term" value="F:DNA binding"/>
    <property type="evidence" value="ECO:0007669"/>
    <property type="project" value="InterPro"/>
</dbReference>
<feature type="compositionally biased region" description="Low complexity" evidence="1">
    <location>
        <begin position="88"/>
        <end position="107"/>
    </location>
</feature>
<organism evidence="3 4">
    <name type="scientific">Bugula neritina</name>
    <name type="common">Brown bryozoan</name>
    <name type="synonym">Sertularia neritina</name>
    <dbReference type="NCBI Taxonomy" id="10212"/>
    <lineage>
        <taxon>Eukaryota</taxon>
        <taxon>Metazoa</taxon>
        <taxon>Spiralia</taxon>
        <taxon>Lophotrochozoa</taxon>
        <taxon>Bryozoa</taxon>
        <taxon>Gymnolaemata</taxon>
        <taxon>Cheilostomatida</taxon>
        <taxon>Flustrina</taxon>
        <taxon>Buguloidea</taxon>
        <taxon>Bugulidae</taxon>
        <taxon>Bugula</taxon>
    </lineage>
</organism>